<sequence length="318" mass="34435">MYENGTAVVFGGSGFVGRYVVQCLAQAGYMVRVANRRPDQGALLRSLGDVGQIAPFYASVLDDYSVASVMRDADVAINLVGVLSSTRGQRLEAVNVDGAGRVARFAAEAGVGRYVHMSALGASATAPSAYGRSRAAGEDAVRRHRPDAAIVRPSLIFGREDHFFNRFAALARYLPVMPVYEPDTRIQPVYVGDVAQVITRLATQDGYGGRVWPLGGPDVMTMCQIARFVLAETRRSKPVLVVPRWLARLQAGVLERLPGAMLTRDQLLMLSRDNVMPGPESGFEPFGITPRSVASCVPAYLDRFRPGGERAEMAVDEL</sequence>
<reference evidence="2" key="1">
    <citation type="submission" date="2021-03" db="EMBL/GenBank/DDBJ databases">
        <title>The complete genome sequence of Acetobacter sp. TBRC 12339.</title>
        <authorList>
            <person name="Charoenyingcharoen P."/>
            <person name="Yukphan P."/>
        </authorList>
    </citation>
    <scope>NUCLEOTIDE SEQUENCE</scope>
    <source>
        <strain evidence="2">TBRC 12339</strain>
    </source>
</reference>
<organism evidence="2 3">
    <name type="scientific">Acetobacter garciniae</name>
    <dbReference type="NCBI Taxonomy" id="2817435"/>
    <lineage>
        <taxon>Bacteria</taxon>
        <taxon>Pseudomonadati</taxon>
        <taxon>Pseudomonadota</taxon>
        <taxon>Alphaproteobacteria</taxon>
        <taxon>Acetobacterales</taxon>
        <taxon>Acetobacteraceae</taxon>
        <taxon>Acetobacter</taxon>
    </lineage>
</organism>
<dbReference type="InterPro" id="IPR051207">
    <property type="entry name" value="ComplexI_NDUFA9_subunit"/>
</dbReference>
<evidence type="ECO:0000313" key="3">
    <source>
        <dbReference type="Proteomes" id="UP000664073"/>
    </source>
</evidence>
<dbReference type="RefSeq" id="WP_207847445.1">
    <property type="nucleotide sequence ID" value="NZ_JAFVMH010000013.1"/>
</dbReference>
<feature type="domain" description="NAD-dependent epimerase/dehydratase" evidence="1">
    <location>
        <begin position="8"/>
        <end position="211"/>
    </location>
</feature>
<protein>
    <submittedName>
        <fullName evidence="2">Complex I NDUFA9 subunit family protein</fullName>
    </submittedName>
</protein>
<keyword evidence="3" id="KW-1185">Reference proteome</keyword>
<dbReference type="SUPFAM" id="SSF51735">
    <property type="entry name" value="NAD(P)-binding Rossmann-fold domains"/>
    <property type="match status" value="1"/>
</dbReference>
<dbReference type="InterPro" id="IPR001509">
    <property type="entry name" value="Epimerase_deHydtase"/>
</dbReference>
<accession>A0A939HNX0</accession>
<dbReference type="PANTHER" id="PTHR12126">
    <property type="entry name" value="NADH-UBIQUINONE OXIDOREDUCTASE 39 KDA SUBUNIT-RELATED"/>
    <property type="match status" value="1"/>
</dbReference>
<evidence type="ECO:0000259" key="1">
    <source>
        <dbReference type="Pfam" id="PF01370"/>
    </source>
</evidence>
<dbReference type="EMBL" id="JAFVMH010000013">
    <property type="protein sequence ID" value="MBO1326640.1"/>
    <property type="molecule type" value="Genomic_DNA"/>
</dbReference>
<dbReference type="Pfam" id="PF01370">
    <property type="entry name" value="Epimerase"/>
    <property type="match status" value="1"/>
</dbReference>
<dbReference type="CDD" id="cd05271">
    <property type="entry name" value="NDUFA9_like_SDR_a"/>
    <property type="match status" value="1"/>
</dbReference>
<gene>
    <name evidence="2" type="ORF">J2D77_15935</name>
</gene>
<dbReference type="GO" id="GO:0044877">
    <property type="term" value="F:protein-containing complex binding"/>
    <property type="evidence" value="ECO:0007669"/>
    <property type="project" value="TreeGrafter"/>
</dbReference>
<comment type="caution">
    <text evidence="2">The sequence shown here is derived from an EMBL/GenBank/DDBJ whole genome shotgun (WGS) entry which is preliminary data.</text>
</comment>
<dbReference type="Gene3D" id="3.40.50.720">
    <property type="entry name" value="NAD(P)-binding Rossmann-like Domain"/>
    <property type="match status" value="1"/>
</dbReference>
<dbReference type="PANTHER" id="PTHR12126:SF11">
    <property type="entry name" value="NADH DEHYDROGENASE [UBIQUINONE] 1 ALPHA SUBCOMPLEX SUBUNIT 9, MITOCHONDRIAL"/>
    <property type="match status" value="1"/>
</dbReference>
<evidence type="ECO:0000313" key="2">
    <source>
        <dbReference type="EMBL" id="MBO1326640.1"/>
    </source>
</evidence>
<proteinExistence type="predicted"/>
<name>A0A939HNX0_9PROT</name>
<dbReference type="Proteomes" id="UP000664073">
    <property type="component" value="Unassembled WGS sequence"/>
</dbReference>
<dbReference type="InterPro" id="IPR036291">
    <property type="entry name" value="NAD(P)-bd_dom_sf"/>
</dbReference>
<dbReference type="AlphaFoldDB" id="A0A939HNX0"/>